<gene>
    <name evidence="1" type="ORF">Fsol_00659</name>
</gene>
<dbReference type="EMBL" id="CP025989">
    <property type="protein sequence ID" value="AWD33437.1"/>
    <property type="molecule type" value="Genomic_DNA"/>
</dbReference>
<accession>A0A2U8BTC0</accession>
<reference evidence="1 2" key="1">
    <citation type="journal article" date="2018" name="Genome Biol. Evol.">
        <title>The Genome Sequence of "Candidatus Fokinia solitaria": Insights on Reductive Evolution in Rickettsiales.</title>
        <authorList>
            <person name="Floriano A.M."/>
            <person name="Castelli M."/>
            <person name="Krenek S."/>
            <person name="Berendonk T.U."/>
            <person name="Bazzocchi C."/>
            <person name="Petroni G."/>
            <person name="Sassera D."/>
        </authorList>
    </citation>
    <scope>NUCLEOTIDE SEQUENCE [LARGE SCALE GENOMIC DNA]</scope>
    <source>
        <strain evidence="1">Rio ETE_ALG 3VII</strain>
    </source>
</reference>
<evidence type="ECO:0000313" key="2">
    <source>
        <dbReference type="Proteomes" id="UP000244519"/>
    </source>
</evidence>
<dbReference type="Proteomes" id="UP000244519">
    <property type="component" value="Chromosome"/>
</dbReference>
<dbReference type="SUPFAM" id="SSF56925">
    <property type="entry name" value="OMPA-like"/>
    <property type="match status" value="1"/>
</dbReference>
<organism evidence="1 2">
    <name type="scientific">Candidatus Fokinia solitaria</name>
    <dbReference type="NCBI Taxonomy" id="1802984"/>
    <lineage>
        <taxon>Bacteria</taxon>
        <taxon>Pseudomonadati</taxon>
        <taxon>Pseudomonadota</taxon>
        <taxon>Alphaproteobacteria</taxon>
        <taxon>Rickettsiales</taxon>
        <taxon>Candidatus Midichloriaceae</taxon>
        <taxon>Candidatus Fokinia</taxon>
    </lineage>
</organism>
<dbReference type="InterPro" id="IPR011250">
    <property type="entry name" value="OMP/PagP_B-barrel"/>
</dbReference>
<evidence type="ECO:0008006" key="3">
    <source>
        <dbReference type="Google" id="ProtNLM"/>
    </source>
</evidence>
<name>A0A2U8BTC0_9RICK</name>
<dbReference type="Gene3D" id="2.40.160.20">
    <property type="match status" value="1"/>
</dbReference>
<proteinExistence type="predicted"/>
<evidence type="ECO:0000313" key="1">
    <source>
        <dbReference type="EMBL" id="AWD33437.1"/>
    </source>
</evidence>
<protein>
    <recommendedName>
        <fullName evidence="3">Outer membrane protein beta-barrel domain-containing protein</fullName>
    </recommendedName>
</protein>
<sequence length="258" mass="29362">MKGIMYFFLCCFYAIDCELYRQFLTDYHRCMSRMKFMLIMLLCMPLFLNSAHSINENNISFGFGASVGTIEQIRLRTSEKAGSIGAAESLKGEFPYYLECSYGRSLSDIARIGVDVIFSNIPIQKIASLEPILQCYGIMAATKLFIPSSMRVVPYLNIGIGYGWYSSKTSDDLFSEEMEIYLMREYKNVRYNLFNDIERNGLLWKLGAGTEYRLNSNLSLFLQTEVLRQPSLTPAGSFGNKAAIRWRGVLFGGVSMNF</sequence>
<dbReference type="AlphaFoldDB" id="A0A2U8BTC0"/>
<keyword evidence="2" id="KW-1185">Reference proteome</keyword>
<dbReference type="KEGG" id="fso:Fsol_00659"/>